<proteinExistence type="predicted"/>
<feature type="domain" description="Suppressor of fused-like" evidence="1">
    <location>
        <begin position="59"/>
        <end position="233"/>
    </location>
</feature>
<dbReference type="SUPFAM" id="SSF103359">
    <property type="entry name" value="Suppressor of Fused, N-terminal domain"/>
    <property type="match status" value="1"/>
</dbReference>
<evidence type="ECO:0000259" key="1">
    <source>
        <dbReference type="Pfam" id="PF05076"/>
    </source>
</evidence>
<protein>
    <recommendedName>
        <fullName evidence="1">Suppressor of fused-like domain-containing protein</fullName>
    </recommendedName>
</protein>
<name>F8F6K7_PAEMK</name>
<accession>F8F6K7</accession>
<dbReference type="EMBL" id="CP002869">
    <property type="protein sequence ID" value="AEI42961.1"/>
    <property type="molecule type" value="Genomic_DNA"/>
</dbReference>
<dbReference type="InterPro" id="IPR020941">
    <property type="entry name" value="SUFU-like_domain"/>
</dbReference>
<dbReference type="RefSeq" id="WP_013918115.1">
    <property type="nucleotide sequence ID" value="NC_015690.1"/>
</dbReference>
<organism evidence="2 3">
    <name type="scientific">Paenibacillus mucilaginosus (strain KNP414)</name>
    <dbReference type="NCBI Taxonomy" id="1036673"/>
    <lineage>
        <taxon>Bacteria</taxon>
        <taxon>Bacillati</taxon>
        <taxon>Bacillota</taxon>
        <taxon>Bacilli</taxon>
        <taxon>Bacillales</taxon>
        <taxon>Paenibacillaceae</taxon>
        <taxon>Paenibacillus</taxon>
    </lineage>
</organism>
<evidence type="ECO:0000313" key="3">
    <source>
        <dbReference type="Proteomes" id="UP000006620"/>
    </source>
</evidence>
<dbReference type="Proteomes" id="UP000006620">
    <property type="component" value="Chromosome"/>
</dbReference>
<dbReference type="AlphaFoldDB" id="F8F6K7"/>
<reference evidence="3" key="1">
    <citation type="submission" date="2011-06" db="EMBL/GenBank/DDBJ databases">
        <title>Complete genome sequence of Paenibacillus mucilaginosus KNP414.</title>
        <authorList>
            <person name="Wang J."/>
            <person name="Hu S."/>
            <person name="Hu X."/>
            <person name="Zhang B."/>
            <person name="Dong D."/>
            <person name="Zhang S."/>
            <person name="Zhao K."/>
            <person name="Wu D."/>
        </authorList>
    </citation>
    <scope>NUCLEOTIDE SEQUENCE [LARGE SCALE GENOMIC DNA]</scope>
    <source>
        <strain evidence="3">KNP414</strain>
    </source>
</reference>
<dbReference type="PATRIC" id="fig|1036673.3.peg.4070"/>
<sequence>MSNQEVSPSGIPIYHHEAKERDIDFAVGDEAAIQRITTHVEQHIGPVTNVFHELVSDRVHLDILLVPPTPRRNYYTLVTCGMSNLPMTVPEGAENFRYAELMLCLPPSWAVTEEAFRKEEHYWPVRMLKTLARLPHDYGTWLYHAHTIPNGDPAQPYARSTKLAGMLVELPTIVDDPHAFFTLNMEPGKAVHFFTLIPLYAEEMNLKLTQGTEALLEKLAQAGVNELVQPDRKNVAKKKWFGLF</sequence>
<dbReference type="KEGG" id="pms:KNP414_04430"/>
<evidence type="ECO:0000313" key="2">
    <source>
        <dbReference type="EMBL" id="AEI42961.1"/>
    </source>
</evidence>
<reference evidence="2 3" key="2">
    <citation type="journal article" date="2013" name="Genome Announc.">
        <title>Genome Sequence of Growth-Improving Paenibacillus mucilaginosus Strain KNP414.</title>
        <authorList>
            <person name="Lu J.J."/>
            <person name="Wang J.F."/>
            <person name="Hu X.F."/>
        </authorList>
    </citation>
    <scope>NUCLEOTIDE SEQUENCE [LARGE SCALE GENOMIC DNA]</scope>
    <source>
        <strain evidence="2 3">KNP414</strain>
    </source>
</reference>
<dbReference type="InterPro" id="IPR037181">
    <property type="entry name" value="SUFU_N"/>
</dbReference>
<gene>
    <name evidence="2" type="ordered locus">KNP414_04430</name>
</gene>
<dbReference type="Pfam" id="PF05076">
    <property type="entry name" value="SUFU"/>
    <property type="match status" value="1"/>
</dbReference>
<dbReference type="HOGENOM" id="CLU_082045_0_0_9"/>